<evidence type="ECO:0000259" key="12">
    <source>
        <dbReference type="PROSITE" id="PS50893"/>
    </source>
</evidence>
<feature type="transmembrane region" description="Helical" evidence="11">
    <location>
        <begin position="489"/>
        <end position="512"/>
    </location>
</feature>
<dbReference type="InterPro" id="IPR036640">
    <property type="entry name" value="ABC1_TM_sf"/>
</dbReference>
<feature type="transmembrane region" description="Helical" evidence="11">
    <location>
        <begin position="888"/>
        <end position="907"/>
    </location>
</feature>
<feature type="transmembrane region" description="Helical" evidence="11">
    <location>
        <begin position="309"/>
        <end position="330"/>
    </location>
</feature>
<dbReference type="PANTHER" id="PTHR24223">
    <property type="entry name" value="ATP-BINDING CASSETTE SUB-FAMILY C"/>
    <property type="match status" value="1"/>
</dbReference>
<evidence type="ECO:0000313" key="14">
    <source>
        <dbReference type="EMBL" id="ETS84643.1"/>
    </source>
</evidence>
<keyword evidence="9 11" id="KW-0472">Membrane</keyword>
<dbReference type="CDD" id="cd03244">
    <property type="entry name" value="ABCC_MRP_domain2"/>
    <property type="match status" value="1"/>
</dbReference>
<feature type="domain" description="ABC transporter" evidence="12">
    <location>
        <begin position="605"/>
        <end position="833"/>
    </location>
</feature>
<feature type="transmembrane region" description="Helical" evidence="11">
    <location>
        <begin position="927"/>
        <end position="948"/>
    </location>
</feature>
<keyword evidence="7" id="KW-0067">ATP-binding</keyword>
<dbReference type="InterPro" id="IPR050173">
    <property type="entry name" value="ABC_transporter_C-like"/>
</dbReference>
<dbReference type="KEGG" id="pfy:PFICI_02668"/>
<dbReference type="PROSITE" id="PS00211">
    <property type="entry name" value="ABC_TRANSPORTER_1"/>
    <property type="match status" value="2"/>
</dbReference>
<dbReference type="EMBL" id="KI912110">
    <property type="protein sequence ID" value="ETS84643.1"/>
    <property type="molecule type" value="Genomic_DNA"/>
</dbReference>
<dbReference type="Proteomes" id="UP000030651">
    <property type="component" value="Unassembled WGS sequence"/>
</dbReference>
<dbReference type="eggNOG" id="KOG0054">
    <property type="taxonomic scope" value="Eukaryota"/>
</dbReference>
<dbReference type="GO" id="GO:0005524">
    <property type="term" value="F:ATP binding"/>
    <property type="evidence" value="ECO:0007669"/>
    <property type="project" value="UniProtKB-KW"/>
</dbReference>
<dbReference type="InterPro" id="IPR044746">
    <property type="entry name" value="ABCC_6TM_D1"/>
</dbReference>
<proteinExistence type="inferred from homology"/>
<keyword evidence="15" id="KW-1185">Reference proteome</keyword>
<accession>W3XEW7</accession>
<organism evidence="14 15">
    <name type="scientific">Pestalotiopsis fici (strain W106-1 / CGMCC3.15140)</name>
    <dbReference type="NCBI Taxonomy" id="1229662"/>
    <lineage>
        <taxon>Eukaryota</taxon>
        <taxon>Fungi</taxon>
        <taxon>Dikarya</taxon>
        <taxon>Ascomycota</taxon>
        <taxon>Pezizomycotina</taxon>
        <taxon>Sordariomycetes</taxon>
        <taxon>Xylariomycetidae</taxon>
        <taxon>Amphisphaeriales</taxon>
        <taxon>Sporocadaceae</taxon>
        <taxon>Pestalotiopsis</taxon>
    </lineage>
</organism>
<dbReference type="Gene3D" id="3.40.50.300">
    <property type="entry name" value="P-loop containing nucleotide triphosphate hydrolases"/>
    <property type="match status" value="2"/>
</dbReference>
<evidence type="ECO:0000256" key="1">
    <source>
        <dbReference type="ARBA" id="ARBA00004651"/>
    </source>
</evidence>
<dbReference type="InterPro" id="IPR056227">
    <property type="entry name" value="TMD0_ABC"/>
</dbReference>
<evidence type="ECO:0000256" key="5">
    <source>
        <dbReference type="ARBA" id="ARBA00022692"/>
    </source>
</evidence>
<evidence type="ECO:0000256" key="6">
    <source>
        <dbReference type="ARBA" id="ARBA00022741"/>
    </source>
</evidence>
<dbReference type="FunFam" id="1.20.1560.10:FF:000055">
    <property type="entry name" value="ABC multidrug transporter (Eurofung)"/>
    <property type="match status" value="1"/>
</dbReference>
<reference evidence="15" key="1">
    <citation type="journal article" date="2015" name="BMC Genomics">
        <title>Genomic and transcriptomic analysis of the endophytic fungus Pestalotiopsis fici reveals its lifestyle and high potential for synthesis of natural products.</title>
        <authorList>
            <person name="Wang X."/>
            <person name="Zhang X."/>
            <person name="Liu L."/>
            <person name="Xiang M."/>
            <person name="Wang W."/>
            <person name="Sun X."/>
            <person name="Che Y."/>
            <person name="Guo L."/>
            <person name="Liu G."/>
            <person name="Guo L."/>
            <person name="Wang C."/>
            <person name="Yin W.B."/>
            <person name="Stadler M."/>
            <person name="Zhang X."/>
            <person name="Liu X."/>
        </authorList>
    </citation>
    <scope>NUCLEOTIDE SEQUENCE [LARGE SCALE GENOMIC DNA]</scope>
    <source>
        <strain evidence="15">W106-1 / CGMCC3.15140</strain>
    </source>
</reference>
<dbReference type="CDD" id="cd03250">
    <property type="entry name" value="ABCC_MRP_domain1"/>
    <property type="match status" value="1"/>
</dbReference>
<dbReference type="GeneID" id="19267681"/>
<evidence type="ECO:0000256" key="11">
    <source>
        <dbReference type="SAM" id="Phobius"/>
    </source>
</evidence>
<dbReference type="HOGENOM" id="CLU_000604_27_5_1"/>
<feature type="transmembrane region" description="Helical" evidence="11">
    <location>
        <begin position="32"/>
        <end position="50"/>
    </location>
</feature>
<name>W3XEW7_PESFW</name>
<comment type="similarity">
    <text evidence="2">Belongs to the ABC transporter superfamily. ABCC family. Conjugate transporter (TC 3.A.1.208) subfamily.</text>
</comment>
<feature type="domain" description="ABC transmembrane type-1" evidence="13">
    <location>
        <begin position="899"/>
        <end position="1169"/>
    </location>
</feature>
<dbReference type="InParanoid" id="W3XEW7"/>
<dbReference type="OMA" id="YKYLASH"/>
<dbReference type="InterPro" id="IPR003593">
    <property type="entry name" value="AAA+_ATPase"/>
</dbReference>
<evidence type="ECO:0000256" key="4">
    <source>
        <dbReference type="ARBA" id="ARBA00022475"/>
    </source>
</evidence>
<dbReference type="SUPFAM" id="SSF90123">
    <property type="entry name" value="ABC transporter transmembrane region"/>
    <property type="match status" value="2"/>
</dbReference>
<dbReference type="GO" id="GO:0005886">
    <property type="term" value="C:plasma membrane"/>
    <property type="evidence" value="ECO:0007669"/>
    <property type="project" value="UniProtKB-SubCell"/>
</dbReference>
<gene>
    <name evidence="14" type="ORF">PFICI_02668</name>
</gene>
<dbReference type="PANTHER" id="PTHR24223:SF399">
    <property type="entry name" value="ABC TRANSPORTER ATNG"/>
    <property type="match status" value="1"/>
</dbReference>
<feature type="transmembrane region" description="Helical" evidence="11">
    <location>
        <begin position="269"/>
        <end position="289"/>
    </location>
</feature>
<dbReference type="InterPro" id="IPR027417">
    <property type="entry name" value="P-loop_NTPase"/>
</dbReference>
<comment type="subcellular location">
    <subcellularLocation>
        <location evidence="1">Cell membrane</location>
        <topology evidence="1">Multi-pass membrane protein</topology>
    </subcellularLocation>
</comment>
<dbReference type="InterPro" id="IPR017871">
    <property type="entry name" value="ABC_transporter-like_CS"/>
</dbReference>
<keyword evidence="4" id="KW-1003">Cell membrane</keyword>
<dbReference type="InterPro" id="IPR044726">
    <property type="entry name" value="ABCC_6TM_D2"/>
</dbReference>
<evidence type="ECO:0008006" key="16">
    <source>
        <dbReference type="Google" id="ProtNLM"/>
    </source>
</evidence>
<feature type="transmembrane region" description="Helical" evidence="11">
    <location>
        <begin position="100"/>
        <end position="119"/>
    </location>
</feature>
<dbReference type="InterPro" id="IPR011527">
    <property type="entry name" value="ABC1_TM_dom"/>
</dbReference>
<dbReference type="PROSITE" id="PS50893">
    <property type="entry name" value="ABC_TRANSPORTER_2"/>
    <property type="match status" value="2"/>
</dbReference>
<dbReference type="Pfam" id="PF00664">
    <property type="entry name" value="ABC_membrane"/>
    <property type="match status" value="2"/>
</dbReference>
<dbReference type="CDD" id="cd18580">
    <property type="entry name" value="ABC_6TM_ABCC_D2"/>
    <property type="match status" value="1"/>
</dbReference>
<evidence type="ECO:0000256" key="9">
    <source>
        <dbReference type="ARBA" id="ARBA00023136"/>
    </source>
</evidence>
<dbReference type="SMART" id="SM00382">
    <property type="entry name" value="AAA"/>
    <property type="match status" value="2"/>
</dbReference>
<evidence type="ECO:0000259" key="13">
    <source>
        <dbReference type="PROSITE" id="PS50929"/>
    </source>
</evidence>
<dbReference type="OrthoDB" id="6500128at2759"/>
<evidence type="ECO:0000256" key="7">
    <source>
        <dbReference type="ARBA" id="ARBA00022840"/>
    </source>
</evidence>
<dbReference type="GO" id="GO:0140359">
    <property type="term" value="F:ABC-type transporter activity"/>
    <property type="evidence" value="ECO:0007669"/>
    <property type="project" value="InterPro"/>
</dbReference>
<dbReference type="InterPro" id="IPR003439">
    <property type="entry name" value="ABC_transporter-like_ATP-bd"/>
</dbReference>
<evidence type="ECO:0000313" key="15">
    <source>
        <dbReference type="Proteomes" id="UP000030651"/>
    </source>
</evidence>
<dbReference type="FunFam" id="3.40.50.300:FF:000838">
    <property type="entry name" value="ABC multidrug transporter (Eurofung)"/>
    <property type="match status" value="1"/>
</dbReference>
<evidence type="ECO:0000256" key="8">
    <source>
        <dbReference type="ARBA" id="ARBA00022989"/>
    </source>
</evidence>
<dbReference type="GO" id="GO:0016887">
    <property type="term" value="F:ATP hydrolysis activity"/>
    <property type="evidence" value="ECO:0007669"/>
    <property type="project" value="InterPro"/>
</dbReference>
<keyword evidence="6" id="KW-0547">Nucleotide-binding</keyword>
<dbReference type="Gene3D" id="1.20.1560.10">
    <property type="entry name" value="ABC transporter type 1, transmembrane domain"/>
    <property type="match status" value="2"/>
</dbReference>
<protein>
    <recommendedName>
        <fullName evidence="16">P-loop containing nucleoside triphosphate hydrolase protein</fullName>
    </recommendedName>
</protein>
<sequence>MANITLCDDASFGPAIQGCRGDFDFTLLFEQTILSILPSSLLVVLGVARLRTLLSHRKREVLGTKFQRFKLVGIVCYGIVQTALLALWAQSSSHQTRVSLASAVLSLVAVFPLAALSWAEHAYSPRPSALLNVYLLLSVLFDAAQTRTLWLKGSDSTIAALFTTSLALKICLLIQESVEKGRFLPPAWDRKSPEEKSGIYAQSILLWLRRILAKGHRHIMKPDDLYPLESGLATSKLSQLFRAAWASGAGRSLVNRTVLALLQTLKWSFLGPVIPRIVQIACTICQPLLLREFLNYIQGFGSPMISTGYGFIGAYGLVYLCLAISTCWYWRLTYKGLVRMRGCLVAAIYEKTVNIDVARYDMTAPVALMSTDMERLIQGFKDVHEIWANTVQVAISIWLLYGELGIACVAPAVVTVLSSCGSFLISKYAEKSQVKWMEATQERVSKIGKCIGDMKGVKLLGLSTGIHAMLRSLRSKELGAARHFRYIEVLTAIIAFVPLLLSPVFTFMVFLLQSRSSGTSLNSTSIFTSLSLLQLMSQPLANLFQSIPQFIASLGCLGRIGSYLAARDNHNTRMITAGGIHGDTVSSDDVAAYKKEAQGENHNAITIRNGNFGWIDAKPILREIDLDVPKNRLTVVVGPVACGKTTLSKAVVGELPWSEGQVHLEIESQNIAYCDQEPFLMNGSLRDNILGFSHFDNNWYEHVCQAVDLSKDISSFPGGDLTQVGSRGVALSGGQRQRLTIARAVYARASLAVFDDVLSGLDATTKDHVFQHVFGPQGLLRKMNCTVLLFTHDISALPQADHIIVLSKDGRIAESGTYEKMAQSSEYIKSLAIRDNNNDLDKTTTDTVGVPKELTFPGDVPDLDMSNDLKRRLGDPTIYKYMFGHIGLWRMLVFAAYQCGWAVFSTIGPVWLNFWASAIASGEDRNTYYMVVYSVFQTLGLVFLALFAGHTLISIAVKSGSALHEVALNTLMRAPLSFFSTVDMGVTLNRFSQDIILIDGELPLALLDTVSAGLVALVQLVIIAVAAPYVAIAYPFLLLLLFAIQGFYLRTSRQLRFLELEAKAPLYTHFLETLHGITTIRSFGWASESLALNQKLIDASQRPLYLLYMVQRWLQLVLELMIAVTAVVLIAVAVRLSSSTTFLGVALVNLMTISAELKRIVINWTNLETSIGAIARTKSFQESTASEELGEGTDVPPTAWPRTGDVRLDSISASYKADEMASLAFQDVSIMIKGGEKVAICGRSGSGKSSLVLALARMLDLTDGSIYIDGVNVRNLPRNTVRSALNIVPQDSYFFYEKVSQNLDPSGLASDQDMRSALEKVELLDLIETNGGLHARFNAELLSQGQKQLFSLARAMLKPSRIIVLDEATSSVDKHTASIMQHIIREEFAVQTIIAIAHQLDTIMDFDRVVVLDSGRVVETGSPQELLKRDSIFKRLCQLQGI</sequence>
<dbReference type="Pfam" id="PF24357">
    <property type="entry name" value="TMD0_ABC"/>
    <property type="match status" value="1"/>
</dbReference>
<dbReference type="FunFam" id="1.20.1560.10:FF:000066">
    <property type="entry name" value="ABC multidrug transporter (Eurofung)"/>
    <property type="match status" value="1"/>
</dbReference>
<feature type="transmembrane region" description="Helical" evidence="11">
    <location>
        <begin position="1113"/>
        <end position="1134"/>
    </location>
</feature>
<keyword evidence="8 11" id="KW-1133">Transmembrane helix</keyword>
<dbReference type="CDD" id="cd18579">
    <property type="entry name" value="ABC_6TM_ABCC_D1"/>
    <property type="match status" value="1"/>
</dbReference>
<dbReference type="Pfam" id="PF00005">
    <property type="entry name" value="ABC_tran"/>
    <property type="match status" value="2"/>
</dbReference>
<dbReference type="SUPFAM" id="SSF52540">
    <property type="entry name" value="P-loop containing nucleoside triphosphate hydrolases"/>
    <property type="match status" value="2"/>
</dbReference>
<keyword evidence="5 11" id="KW-0812">Transmembrane</keyword>
<feature type="transmembrane region" description="Helical" evidence="11">
    <location>
        <begin position="71"/>
        <end position="88"/>
    </location>
</feature>
<feature type="domain" description="ABC transporter" evidence="12">
    <location>
        <begin position="1206"/>
        <end position="1439"/>
    </location>
</feature>
<evidence type="ECO:0000256" key="3">
    <source>
        <dbReference type="ARBA" id="ARBA00022448"/>
    </source>
</evidence>
<keyword evidence="10" id="KW-0325">Glycoprotein</keyword>
<feature type="transmembrane region" description="Helical" evidence="11">
    <location>
        <begin position="1032"/>
        <end position="1049"/>
    </location>
</feature>
<dbReference type="RefSeq" id="XP_007829440.1">
    <property type="nucleotide sequence ID" value="XM_007831249.1"/>
</dbReference>
<keyword evidence="3" id="KW-0813">Transport</keyword>
<feature type="domain" description="ABC transmembrane type-1" evidence="13">
    <location>
        <begin position="277"/>
        <end position="552"/>
    </location>
</feature>
<dbReference type="PROSITE" id="PS50929">
    <property type="entry name" value="ABC_TM1F"/>
    <property type="match status" value="2"/>
</dbReference>
<dbReference type="FunFam" id="3.40.50.300:FF:001854">
    <property type="entry name" value="ABC multidrug transporter (Eurofung)"/>
    <property type="match status" value="1"/>
</dbReference>
<evidence type="ECO:0000256" key="10">
    <source>
        <dbReference type="ARBA" id="ARBA00023180"/>
    </source>
</evidence>
<evidence type="ECO:0000256" key="2">
    <source>
        <dbReference type="ARBA" id="ARBA00009726"/>
    </source>
</evidence>